<organism evidence="8 9">
    <name type="scientific">Gaetbulibacter jejuensis</name>
    <dbReference type="NCBI Taxonomy" id="584607"/>
    <lineage>
        <taxon>Bacteria</taxon>
        <taxon>Pseudomonadati</taxon>
        <taxon>Bacteroidota</taxon>
        <taxon>Flavobacteriia</taxon>
        <taxon>Flavobacteriales</taxon>
        <taxon>Flavobacteriaceae</taxon>
        <taxon>Gaetbulibacter</taxon>
    </lineage>
</organism>
<keyword evidence="7" id="KW-0472">Membrane</keyword>
<evidence type="ECO:0000256" key="4">
    <source>
        <dbReference type="ARBA" id="ARBA00022803"/>
    </source>
</evidence>
<keyword evidence="9" id="KW-1185">Reference proteome</keyword>
<feature type="transmembrane region" description="Helical" evidence="7">
    <location>
        <begin position="327"/>
        <end position="346"/>
    </location>
</feature>
<evidence type="ECO:0008006" key="10">
    <source>
        <dbReference type="Google" id="ProtNLM"/>
    </source>
</evidence>
<evidence type="ECO:0000256" key="5">
    <source>
        <dbReference type="ARBA" id="ARBA00038253"/>
    </source>
</evidence>
<comment type="similarity">
    <text evidence="5">Belongs to the Rap family.</text>
</comment>
<protein>
    <recommendedName>
        <fullName evidence="10">Tetratricopeptide repeat protein</fullName>
    </recommendedName>
</protein>
<gene>
    <name evidence="8" type="ORF">GCM10009431_16160</name>
</gene>
<comment type="caution">
    <text evidence="8">The sequence shown here is derived from an EMBL/GenBank/DDBJ whole genome shotgun (WGS) entry which is preliminary data.</text>
</comment>
<dbReference type="SMART" id="SM00028">
    <property type="entry name" value="TPR"/>
    <property type="match status" value="5"/>
</dbReference>
<evidence type="ECO:0000256" key="2">
    <source>
        <dbReference type="ARBA" id="ARBA00022490"/>
    </source>
</evidence>
<evidence type="ECO:0000256" key="7">
    <source>
        <dbReference type="SAM" id="Phobius"/>
    </source>
</evidence>
<dbReference type="Gene3D" id="1.25.40.10">
    <property type="entry name" value="Tetratricopeptide repeat domain"/>
    <property type="match status" value="1"/>
</dbReference>
<evidence type="ECO:0000313" key="9">
    <source>
        <dbReference type="Proteomes" id="UP001500736"/>
    </source>
</evidence>
<dbReference type="SUPFAM" id="SSF48452">
    <property type="entry name" value="TPR-like"/>
    <property type="match status" value="1"/>
</dbReference>
<evidence type="ECO:0000256" key="3">
    <source>
        <dbReference type="ARBA" id="ARBA00022737"/>
    </source>
</evidence>
<accession>A0ABN1JN34</accession>
<dbReference type="Proteomes" id="UP001500736">
    <property type="component" value="Unassembled WGS sequence"/>
</dbReference>
<sequence length="514" mass="60157">MNYIVFIFCLFILPIQETKEECKELIQLGIEALNRQEYSASLEMLIDAQTIASNNDWNEELFSALNNIGANYYQLSDYGEALDNYLLAYDVAVKHLNNQKEMVVLNNVGILYFNDNKLEDAKTYFSKALEIASASEAKEKIALYAINLGLTLNLLGELDLAYEYLSVAQNNLEDTNMLLQVKYAIAENLYLKQDYLTSQKLLNTIIPKLKANRLFEHESSSYLLLSQIFYKKSEINKALEYVLKAKNQHTSIELCIDIFEHISKIKYDLNAFSEARTYTDSVMSFKDSLHYKKREDQFESSRVKFNVKQYEQQIIEKQMKLQQERKVFYISLTAVVLLLLISLWSWRNYVTKAKQKRIISERNQKIKMLELENELEFRNRKLTSKALNMASRNELLQDIIQSINSYPDLLNNSNIKKLVQQLKKHLNNNSGWEDFLVHFEEANYGFLKTLKEKHPLLNTNDVRFICYLYMNLSVKEIASIFNITPDACRKRKQRIAKKMNLEDTSLLYDYLSGF</sequence>
<keyword evidence="7" id="KW-1133">Transmembrane helix</keyword>
<dbReference type="InterPro" id="IPR051476">
    <property type="entry name" value="Bac_ResReg_Asp_Phosphatase"/>
</dbReference>
<dbReference type="PROSITE" id="PS50005">
    <property type="entry name" value="TPR"/>
    <property type="match status" value="1"/>
</dbReference>
<feature type="repeat" description="TPR" evidence="6">
    <location>
        <begin position="102"/>
        <end position="135"/>
    </location>
</feature>
<dbReference type="InterPro" id="IPR016032">
    <property type="entry name" value="Sig_transdc_resp-reg_C-effctor"/>
</dbReference>
<evidence type="ECO:0000313" key="8">
    <source>
        <dbReference type="EMBL" id="GAA0743233.1"/>
    </source>
</evidence>
<dbReference type="InterPro" id="IPR019734">
    <property type="entry name" value="TPR_rpt"/>
</dbReference>
<evidence type="ECO:0000256" key="1">
    <source>
        <dbReference type="ARBA" id="ARBA00004496"/>
    </source>
</evidence>
<reference evidence="8 9" key="1">
    <citation type="journal article" date="2019" name="Int. J. Syst. Evol. Microbiol.">
        <title>The Global Catalogue of Microorganisms (GCM) 10K type strain sequencing project: providing services to taxonomists for standard genome sequencing and annotation.</title>
        <authorList>
            <consortium name="The Broad Institute Genomics Platform"/>
            <consortium name="The Broad Institute Genome Sequencing Center for Infectious Disease"/>
            <person name="Wu L."/>
            <person name="Ma J."/>
        </authorList>
    </citation>
    <scope>NUCLEOTIDE SEQUENCE [LARGE SCALE GENOMIC DNA]</scope>
    <source>
        <strain evidence="8 9">JCM 15976</strain>
    </source>
</reference>
<dbReference type="PANTHER" id="PTHR46630:SF1">
    <property type="entry name" value="TETRATRICOPEPTIDE REPEAT PROTEIN 29"/>
    <property type="match status" value="1"/>
</dbReference>
<proteinExistence type="inferred from homology"/>
<dbReference type="SUPFAM" id="SSF46894">
    <property type="entry name" value="C-terminal effector domain of the bipartite response regulators"/>
    <property type="match status" value="1"/>
</dbReference>
<comment type="subcellular location">
    <subcellularLocation>
        <location evidence="1">Cytoplasm</location>
    </subcellularLocation>
</comment>
<keyword evidence="2" id="KW-0963">Cytoplasm</keyword>
<dbReference type="InterPro" id="IPR011990">
    <property type="entry name" value="TPR-like_helical_dom_sf"/>
</dbReference>
<dbReference type="EMBL" id="BAAAGF010000002">
    <property type="protein sequence ID" value="GAA0743233.1"/>
    <property type="molecule type" value="Genomic_DNA"/>
</dbReference>
<dbReference type="RefSeq" id="WP_343797304.1">
    <property type="nucleotide sequence ID" value="NZ_BAAAGF010000002.1"/>
</dbReference>
<keyword evidence="3" id="KW-0677">Repeat</keyword>
<evidence type="ECO:0000256" key="6">
    <source>
        <dbReference type="PROSITE-ProRule" id="PRU00339"/>
    </source>
</evidence>
<keyword evidence="7" id="KW-0812">Transmembrane</keyword>
<name>A0ABN1JN34_9FLAO</name>
<dbReference type="PANTHER" id="PTHR46630">
    <property type="entry name" value="TETRATRICOPEPTIDE REPEAT PROTEIN 29"/>
    <property type="match status" value="1"/>
</dbReference>
<keyword evidence="4 6" id="KW-0802">TPR repeat</keyword>